<dbReference type="InterPro" id="IPR039607">
    <property type="entry name" value="VQ_8/17/18/20/21/25"/>
</dbReference>
<comment type="caution">
    <text evidence="3">The sequence shown here is derived from an EMBL/GenBank/DDBJ whole genome shotgun (WGS) entry which is preliminary data.</text>
</comment>
<dbReference type="EMBL" id="AWUE01013414">
    <property type="protein sequence ID" value="OMP07091.1"/>
    <property type="molecule type" value="Genomic_DNA"/>
</dbReference>
<dbReference type="PANTHER" id="PTHR33143:SF76">
    <property type="entry name" value="VQ MOTIF-CONTAINING PROTEIN 8, CHLOROPLASTIC"/>
    <property type="match status" value="1"/>
</dbReference>
<feature type="domain" description="VQ" evidence="2">
    <location>
        <begin position="56"/>
        <end position="80"/>
    </location>
</feature>
<accession>A0A1R3KJ30</accession>
<protein>
    <submittedName>
        <fullName evidence="3">VQ motif-containing protein</fullName>
    </submittedName>
</protein>
<feature type="region of interest" description="Disordered" evidence="1">
    <location>
        <begin position="81"/>
        <end position="133"/>
    </location>
</feature>
<feature type="compositionally biased region" description="Polar residues" evidence="1">
    <location>
        <begin position="100"/>
        <end position="109"/>
    </location>
</feature>
<feature type="compositionally biased region" description="Polar residues" evidence="1">
    <location>
        <begin position="118"/>
        <end position="133"/>
    </location>
</feature>
<evidence type="ECO:0000313" key="4">
    <source>
        <dbReference type="Proteomes" id="UP000187203"/>
    </source>
</evidence>
<evidence type="ECO:0000259" key="2">
    <source>
        <dbReference type="Pfam" id="PF05678"/>
    </source>
</evidence>
<evidence type="ECO:0000256" key="1">
    <source>
        <dbReference type="SAM" id="MobiDB-lite"/>
    </source>
</evidence>
<feature type="region of interest" description="Disordered" evidence="1">
    <location>
        <begin position="1"/>
        <end position="27"/>
    </location>
</feature>
<keyword evidence="4" id="KW-1185">Reference proteome</keyword>
<dbReference type="InterPro" id="IPR008889">
    <property type="entry name" value="VQ"/>
</dbReference>
<dbReference type="GO" id="GO:0005634">
    <property type="term" value="C:nucleus"/>
    <property type="evidence" value="ECO:0007669"/>
    <property type="project" value="TreeGrafter"/>
</dbReference>
<gene>
    <name evidence="3" type="ORF">COLO4_07638</name>
</gene>
<feature type="compositionally biased region" description="Basic and acidic residues" evidence="1">
    <location>
        <begin position="1"/>
        <end position="11"/>
    </location>
</feature>
<dbReference type="AlphaFoldDB" id="A0A1R3KJ30"/>
<dbReference type="Pfam" id="PF05678">
    <property type="entry name" value="VQ"/>
    <property type="match status" value="1"/>
</dbReference>
<organism evidence="3 4">
    <name type="scientific">Corchorus olitorius</name>
    <dbReference type="NCBI Taxonomy" id="93759"/>
    <lineage>
        <taxon>Eukaryota</taxon>
        <taxon>Viridiplantae</taxon>
        <taxon>Streptophyta</taxon>
        <taxon>Embryophyta</taxon>
        <taxon>Tracheophyta</taxon>
        <taxon>Spermatophyta</taxon>
        <taxon>Magnoliopsida</taxon>
        <taxon>eudicotyledons</taxon>
        <taxon>Gunneridae</taxon>
        <taxon>Pentapetalae</taxon>
        <taxon>rosids</taxon>
        <taxon>malvids</taxon>
        <taxon>Malvales</taxon>
        <taxon>Malvaceae</taxon>
        <taxon>Grewioideae</taxon>
        <taxon>Apeibeae</taxon>
        <taxon>Corchorus</taxon>
    </lineage>
</organism>
<sequence>MSPANPHERGLKPGMMINGLRPSPLKINKDSHLIQKPVPAPKQQQHQRQGPVIIYTHSPKIIHTQARDFMALVQKLTGLSRSDNEVNDSAPSKPTEDNDSSSALTEDNGSSGGVDVNNKPQTRTQTQTTNIMSTPPVPFFADVPLFTPNSADFFCSPRPVYKFADNSIMSPGLGNLNSPSLLEFMKGLPDY</sequence>
<dbReference type="PANTHER" id="PTHR33143">
    <property type="entry name" value="F16F4.1 PROTEIN-RELATED"/>
    <property type="match status" value="1"/>
</dbReference>
<dbReference type="Proteomes" id="UP000187203">
    <property type="component" value="Unassembled WGS sequence"/>
</dbReference>
<name>A0A1R3KJ30_9ROSI</name>
<feature type="compositionally biased region" description="Polar residues" evidence="1">
    <location>
        <begin position="81"/>
        <end position="92"/>
    </location>
</feature>
<reference evidence="4" key="1">
    <citation type="submission" date="2013-09" db="EMBL/GenBank/DDBJ databases">
        <title>Corchorus olitorius genome sequencing.</title>
        <authorList>
            <person name="Alam M."/>
            <person name="Haque M.S."/>
            <person name="Islam M.S."/>
            <person name="Emdad E.M."/>
            <person name="Islam M.M."/>
            <person name="Ahmed B."/>
            <person name="Halim A."/>
            <person name="Hossen Q.M.M."/>
            <person name="Hossain M.Z."/>
            <person name="Ahmed R."/>
            <person name="Khan M.M."/>
            <person name="Islam R."/>
            <person name="Rashid M.M."/>
            <person name="Khan S.A."/>
            <person name="Rahman M.S."/>
            <person name="Alam M."/>
            <person name="Yahiya A.S."/>
            <person name="Khan M.S."/>
            <person name="Azam M.S."/>
            <person name="Haque T."/>
            <person name="Lashkar M.Z.H."/>
            <person name="Akhand A.I."/>
            <person name="Morshed G."/>
            <person name="Roy S."/>
            <person name="Uddin K.S."/>
            <person name="Rabeya T."/>
            <person name="Hossain A.S."/>
            <person name="Chowdhury A."/>
            <person name="Snigdha A.R."/>
            <person name="Mortoza M.S."/>
            <person name="Matin S.A."/>
            <person name="Hoque S.M.E."/>
            <person name="Islam M.K."/>
            <person name="Roy D.K."/>
            <person name="Haider R."/>
            <person name="Moosa M.M."/>
            <person name="Elias S.M."/>
            <person name="Hasan A.M."/>
            <person name="Jahan S."/>
            <person name="Shafiuddin M."/>
            <person name="Mahmood N."/>
            <person name="Shommy N.S."/>
        </authorList>
    </citation>
    <scope>NUCLEOTIDE SEQUENCE [LARGE SCALE GENOMIC DNA]</scope>
    <source>
        <strain evidence="4">cv. O-4</strain>
    </source>
</reference>
<proteinExistence type="predicted"/>
<dbReference type="OrthoDB" id="1917757at2759"/>
<dbReference type="STRING" id="93759.A0A1R3KJ30"/>
<evidence type="ECO:0000313" key="3">
    <source>
        <dbReference type="EMBL" id="OMP07091.1"/>
    </source>
</evidence>